<dbReference type="PANTHER" id="PTHR31635:SF196">
    <property type="entry name" value="REVERSE TRANSCRIPTASE DOMAIN-CONTAINING PROTEIN-RELATED"/>
    <property type="match status" value="1"/>
</dbReference>
<dbReference type="AlphaFoldDB" id="A0A669D3B1"/>
<reference evidence="2" key="3">
    <citation type="submission" date="2025-09" db="UniProtKB">
        <authorList>
            <consortium name="Ensembl"/>
        </authorList>
    </citation>
    <scope>IDENTIFICATION</scope>
</reference>
<evidence type="ECO:0000259" key="1">
    <source>
        <dbReference type="PROSITE" id="PS50878"/>
    </source>
</evidence>
<dbReference type="SUPFAM" id="SSF56219">
    <property type="entry name" value="DNase I-like"/>
    <property type="match status" value="1"/>
</dbReference>
<protein>
    <recommendedName>
        <fullName evidence="1">Reverse transcriptase domain-containing protein</fullName>
    </recommendedName>
</protein>
<dbReference type="PANTHER" id="PTHR31635">
    <property type="entry name" value="REVERSE TRANSCRIPTASE DOMAIN-CONTAINING PROTEIN-RELATED"/>
    <property type="match status" value="1"/>
</dbReference>
<feature type="domain" description="Reverse transcriptase" evidence="1">
    <location>
        <begin position="497"/>
        <end position="766"/>
    </location>
</feature>
<dbReference type="CDD" id="cd09076">
    <property type="entry name" value="L1-EN"/>
    <property type="match status" value="1"/>
</dbReference>
<dbReference type="InParanoid" id="A0A669D3B1"/>
<dbReference type="GO" id="GO:0003824">
    <property type="term" value="F:catalytic activity"/>
    <property type="evidence" value="ECO:0007669"/>
    <property type="project" value="InterPro"/>
</dbReference>
<dbReference type="InterPro" id="IPR036691">
    <property type="entry name" value="Endo/exonu/phosph_ase_sf"/>
</dbReference>
<dbReference type="Pfam" id="PF03372">
    <property type="entry name" value="Exo_endo_phos"/>
    <property type="match status" value="1"/>
</dbReference>
<evidence type="ECO:0000313" key="2">
    <source>
        <dbReference type="Ensembl" id="ENSONIP00000054996.1"/>
    </source>
</evidence>
<accession>A0A669D3B1</accession>
<organism evidence="2 3">
    <name type="scientific">Oreochromis niloticus</name>
    <name type="common">Nile tilapia</name>
    <name type="synonym">Tilapia nilotica</name>
    <dbReference type="NCBI Taxonomy" id="8128"/>
    <lineage>
        <taxon>Eukaryota</taxon>
        <taxon>Metazoa</taxon>
        <taxon>Chordata</taxon>
        <taxon>Craniata</taxon>
        <taxon>Vertebrata</taxon>
        <taxon>Euteleostomi</taxon>
        <taxon>Actinopterygii</taxon>
        <taxon>Neopterygii</taxon>
        <taxon>Teleostei</taxon>
        <taxon>Neoteleostei</taxon>
        <taxon>Acanthomorphata</taxon>
        <taxon>Ovalentaria</taxon>
        <taxon>Cichlomorphae</taxon>
        <taxon>Cichliformes</taxon>
        <taxon>Cichlidae</taxon>
        <taxon>African cichlids</taxon>
        <taxon>Pseudocrenilabrinae</taxon>
        <taxon>Oreochromini</taxon>
        <taxon>Oreochromis</taxon>
    </lineage>
</organism>
<name>A0A669D3B1_ORENI</name>
<proteinExistence type="predicted"/>
<dbReference type="Pfam" id="PF00078">
    <property type="entry name" value="RVT_1"/>
    <property type="match status" value="1"/>
</dbReference>
<dbReference type="Proteomes" id="UP000005207">
    <property type="component" value="Linkage group LG3"/>
</dbReference>
<keyword evidence="3" id="KW-1185">Reference proteome</keyword>
<dbReference type="SUPFAM" id="SSF56672">
    <property type="entry name" value="DNA/RNA polymerases"/>
    <property type="match status" value="1"/>
</dbReference>
<reference evidence="2" key="2">
    <citation type="submission" date="2025-08" db="UniProtKB">
        <authorList>
            <consortium name="Ensembl"/>
        </authorList>
    </citation>
    <scope>IDENTIFICATION</scope>
</reference>
<dbReference type="Gene3D" id="3.60.10.10">
    <property type="entry name" value="Endonuclease/exonuclease/phosphatase"/>
    <property type="match status" value="1"/>
</dbReference>
<dbReference type="PROSITE" id="PS50878">
    <property type="entry name" value="RT_POL"/>
    <property type="match status" value="1"/>
</dbReference>
<dbReference type="OMA" id="KVLANWI"/>
<evidence type="ECO:0000313" key="3">
    <source>
        <dbReference type="Proteomes" id="UP000005207"/>
    </source>
</evidence>
<dbReference type="InterPro" id="IPR043502">
    <property type="entry name" value="DNA/RNA_pol_sf"/>
</dbReference>
<dbReference type="GeneTree" id="ENSGT00940000164735"/>
<dbReference type="InterPro" id="IPR000477">
    <property type="entry name" value="RT_dom"/>
</dbReference>
<sequence>MSDLKFVSLNVKGINNVIKRKKILSWFKKEKTNIALLQETHLSDVEHLKLKREWVGQVYFSSFSSSKRGVAILIHKNTPFVLTKCIKDDQGRFVIIIGRLYGESVLIGCIYAPNVYQENFYSELIKEISVNLTTFTVLVGDFNCSMDPELDQNPPSKNSVSKKREAIKGLCSDLQLIDAWRTLHPGEKDYTFYSNPHKSYSRIDYFLVSREVLNRVTICDIGTRILSDHSDVHLNISPPEAHPTLRSWRLNPSLLDNSAFRSYIKEQVDLFLQTNDNENTNPSNLWETMKAYLRGAIISYSIAKKKESLTHQMDLEKKLADLEHSLKIHFSPEVLKKIEVTRSALNQLLTEKAEASVFYAKHRLFELADKPGRLLARLAAGKLESHVISSLKDERGQNQYENNKLVKLMENFYKQLYISENTATLSDTQNFLHKLNLPTLSEGDRARLGEQITQEEVLTAIKSLQRGKAPGPDGFGPDFYKVFQDQVAIPLLNMYLHSIKRGSLPNTLYSANISLFHKKDKPVDQCASYRPISLINVDSKILSKILSNRLENYIPKLIKADQTGFIKNRQSITNIRKLLNIIEHSEVTKTQGLVVSLDAEKAFDRVEWTYMFAVMEKFGLGRGFIDMIRLLYVTPRASVIVNGIKSSEFGLQRSTRQGDPISPLIFALVIEPLAEAIRNNQSISGYQIQGVEFKILLYADDVLLFVTNPQDAIPSVLSIIETFGYLSGYKVNMNKTIALPLGNLPRTCNIPFTWSGSGFKYLGIHILPNIRGILKQNIDIVRNSIKKDLSRWMDLPVSWMGRINLIKMNVLPRLLYPLQMLPITLTKKTVKEIEKDMSRFIWRGKKPRLSMKTLQLPKDKGGLAFPNILLYNWSCHSRVIHEWIHTYLKDTDDPLEAWTCQPFNLLSELVSKYNKKHNKVMIDTYLKTWRDMSKYTESNPILSYITPFLNNQHFTPGMESAVFQRWFGAGIRVVGDLFDRNVCMSFEQVQKKYTIHQTDFFAFLQARHLITSCYDALHNTMQLGPMENFFLHLSADNSTIRQFYNVLQGYNKHNIGKLIRSWEGDLQCQCDDHAWSESIQSVHSLFLSNRFKEIQYKILHRQHRTPIFLNKIDPSRSAQCIKCKSAPGSYVHCLWTCSKISKFWLCVTKELKGIFKSRIQRDPAQYLLGLPISNKFPDKNKHILLCKLLFLARKCILFNWINEKPPTITQWYKEIFRVLPMERLSAKLSGNDDIFWDIWRPLLDYLPDDLKKTILIGTTPLHWRVEFVRRYM</sequence>
<dbReference type="CDD" id="cd01650">
    <property type="entry name" value="RT_nLTR_like"/>
    <property type="match status" value="1"/>
</dbReference>
<dbReference type="Ensembl" id="ENSONIT00000051009.1">
    <property type="protein sequence ID" value="ENSONIP00000054996.1"/>
    <property type="gene ID" value="ENSONIG00000035830.1"/>
</dbReference>
<dbReference type="InterPro" id="IPR005135">
    <property type="entry name" value="Endo/exonuclease/phosphatase"/>
</dbReference>
<reference evidence="3" key="1">
    <citation type="submission" date="2012-01" db="EMBL/GenBank/DDBJ databases">
        <title>The Genome Sequence of Oreochromis niloticus (Nile Tilapia).</title>
        <authorList>
            <consortium name="Broad Institute Genome Assembly Team"/>
            <consortium name="Broad Institute Sequencing Platform"/>
            <person name="Di Palma F."/>
            <person name="Johnson J."/>
            <person name="Lander E.S."/>
            <person name="Lindblad-Toh K."/>
        </authorList>
    </citation>
    <scope>NUCLEOTIDE SEQUENCE [LARGE SCALE GENOMIC DNA]</scope>
</reference>